<evidence type="ECO:0000256" key="3">
    <source>
        <dbReference type="ARBA" id="ARBA00022759"/>
    </source>
</evidence>
<gene>
    <name evidence="11" type="ORF">PR001_g33050</name>
</gene>
<accession>A0A6A3G810</accession>
<dbReference type="PANTHER" id="PTHR42648:SF11">
    <property type="entry name" value="TRANSPOSON TY4-P GAG-POL POLYPROTEIN"/>
    <property type="match status" value="1"/>
</dbReference>
<dbReference type="InterPro" id="IPR036397">
    <property type="entry name" value="RNaseH_sf"/>
</dbReference>
<comment type="caution">
    <text evidence="11">The sequence shown here is derived from an EMBL/GenBank/DDBJ whole genome shotgun (WGS) entry which is preliminary data.</text>
</comment>
<evidence type="ECO:0000313" key="11">
    <source>
        <dbReference type="EMBL" id="KAE8953020.1"/>
    </source>
</evidence>
<dbReference type="GO" id="GO:0046872">
    <property type="term" value="F:metal ion binding"/>
    <property type="evidence" value="ECO:0007669"/>
    <property type="project" value="UniProtKB-KW"/>
</dbReference>
<dbReference type="GO" id="GO:0003676">
    <property type="term" value="F:nucleic acid binding"/>
    <property type="evidence" value="ECO:0007669"/>
    <property type="project" value="InterPro"/>
</dbReference>
<protein>
    <recommendedName>
        <fullName evidence="10">Integrase catalytic domain-containing protein</fullName>
    </recommendedName>
</protein>
<keyword evidence="2" id="KW-0479">Metal-binding</keyword>
<keyword evidence="5" id="KW-0460">Magnesium</keyword>
<dbReference type="Proteomes" id="UP000429607">
    <property type="component" value="Unassembled WGS sequence"/>
</dbReference>
<dbReference type="PROSITE" id="PS50994">
    <property type="entry name" value="INTEGRASE"/>
    <property type="match status" value="1"/>
</dbReference>
<evidence type="ECO:0000256" key="6">
    <source>
        <dbReference type="ARBA" id="ARBA00022908"/>
    </source>
</evidence>
<keyword evidence="8" id="KW-0808">Transferase</keyword>
<feature type="domain" description="Integrase catalytic" evidence="10">
    <location>
        <begin position="31"/>
        <end position="200"/>
    </location>
</feature>
<evidence type="ECO:0000259" key="10">
    <source>
        <dbReference type="PROSITE" id="PS50994"/>
    </source>
</evidence>
<keyword evidence="4" id="KW-0378">Hydrolase</keyword>
<dbReference type="GO" id="GO:0004519">
    <property type="term" value="F:endonuclease activity"/>
    <property type="evidence" value="ECO:0007669"/>
    <property type="project" value="UniProtKB-KW"/>
</dbReference>
<dbReference type="SUPFAM" id="SSF53098">
    <property type="entry name" value="Ribonuclease H-like"/>
    <property type="match status" value="1"/>
</dbReference>
<evidence type="ECO:0000256" key="1">
    <source>
        <dbReference type="ARBA" id="ARBA00022722"/>
    </source>
</evidence>
<evidence type="ECO:0000256" key="2">
    <source>
        <dbReference type="ARBA" id="ARBA00022723"/>
    </source>
</evidence>
<dbReference type="Gene3D" id="3.30.420.10">
    <property type="entry name" value="Ribonuclease H-like superfamily/Ribonuclease H"/>
    <property type="match status" value="1"/>
</dbReference>
<keyword evidence="3" id="KW-0255">Endonuclease</keyword>
<keyword evidence="7" id="KW-0695">RNA-directed DNA polymerase</keyword>
<dbReference type="GO" id="GO:0016787">
    <property type="term" value="F:hydrolase activity"/>
    <property type="evidence" value="ECO:0007669"/>
    <property type="project" value="UniProtKB-KW"/>
</dbReference>
<keyword evidence="9" id="KW-0233">DNA recombination</keyword>
<keyword evidence="8" id="KW-0239">DNA-directed DNA polymerase</keyword>
<dbReference type="AlphaFoldDB" id="A0A6A3G810"/>
<dbReference type="GO" id="GO:0006310">
    <property type="term" value="P:DNA recombination"/>
    <property type="evidence" value="ECO:0007669"/>
    <property type="project" value="UniProtKB-KW"/>
</dbReference>
<name>A0A6A3G810_9STRA</name>
<dbReference type="InterPro" id="IPR012337">
    <property type="entry name" value="RNaseH-like_sf"/>
</dbReference>
<evidence type="ECO:0000256" key="9">
    <source>
        <dbReference type="ARBA" id="ARBA00023172"/>
    </source>
</evidence>
<keyword evidence="6" id="KW-0229">DNA integration</keyword>
<sequence>MEFLASQMSQVTTCVLAAAWARCEKTTSLAAPKRPSRVLESSTSSTQTSWAQCRRRHLVAVRTLSRSSTISHVTVYFMKKKAEVLEKFKMFKANMENATGRKIKRIRSDNGGEYTGRLFKEYLSKEGIRHEKTVPYTPQQNGLAERMNRSLVEMARCMLYHEGIDKKWWAEAVNTSAWIINRIPNAVTVKTPYEIVYQKKPQLKNLKVFGALGYGHIPDEKRRKLDAKAFKC</sequence>
<evidence type="ECO:0000256" key="7">
    <source>
        <dbReference type="ARBA" id="ARBA00022918"/>
    </source>
</evidence>
<dbReference type="InterPro" id="IPR039537">
    <property type="entry name" value="Retrotran_Ty1/copia-like"/>
</dbReference>
<evidence type="ECO:0000256" key="8">
    <source>
        <dbReference type="ARBA" id="ARBA00022932"/>
    </source>
</evidence>
<evidence type="ECO:0000313" key="12">
    <source>
        <dbReference type="Proteomes" id="UP000429607"/>
    </source>
</evidence>
<dbReference type="EMBL" id="QXFV01011061">
    <property type="protein sequence ID" value="KAE8953020.1"/>
    <property type="molecule type" value="Genomic_DNA"/>
</dbReference>
<dbReference type="GO" id="GO:0003887">
    <property type="term" value="F:DNA-directed DNA polymerase activity"/>
    <property type="evidence" value="ECO:0007669"/>
    <property type="project" value="UniProtKB-KW"/>
</dbReference>
<feature type="non-terminal residue" evidence="11">
    <location>
        <position position="232"/>
    </location>
</feature>
<proteinExistence type="predicted"/>
<evidence type="ECO:0000256" key="4">
    <source>
        <dbReference type="ARBA" id="ARBA00022801"/>
    </source>
</evidence>
<keyword evidence="8" id="KW-0548">Nucleotidyltransferase</keyword>
<dbReference type="InterPro" id="IPR001584">
    <property type="entry name" value="Integrase_cat-core"/>
</dbReference>
<dbReference type="GO" id="GO:0015074">
    <property type="term" value="P:DNA integration"/>
    <property type="evidence" value="ECO:0007669"/>
    <property type="project" value="UniProtKB-KW"/>
</dbReference>
<reference evidence="11 12" key="1">
    <citation type="submission" date="2018-09" db="EMBL/GenBank/DDBJ databases">
        <title>Genomic investigation of the strawberry pathogen Phytophthora fragariae indicates pathogenicity is determined by transcriptional variation in three key races.</title>
        <authorList>
            <person name="Adams T.M."/>
            <person name="Armitage A.D."/>
            <person name="Sobczyk M.K."/>
            <person name="Bates H.J."/>
            <person name="Dunwell J.M."/>
            <person name="Nellist C.F."/>
            <person name="Harrison R.J."/>
        </authorList>
    </citation>
    <scope>NUCLEOTIDE SEQUENCE [LARGE SCALE GENOMIC DNA]</scope>
    <source>
        <strain evidence="11 12">SCRP249</strain>
    </source>
</reference>
<organism evidence="11 12">
    <name type="scientific">Phytophthora rubi</name>
    <dbReference type="NCBI Taxonomy" id="129364"/>
    <lineage>
        <taxon>Eukaryota</taxon>
        <taxon>Sar</taxon>
        <taxon>Stramenopiles</taxon>
        <taxon>Oomycota</taxon>
        <taxon>Peronosporomycetes</taxon>
        <taxon>Peronosporales</taxon>
        <taxon>Peronosporaceae</taxon>
        <taxon>Phytophthora</taxon>
    </lineage>
</organism>
<keyword evidence="1" id="KW-0540">Nuclease</keyword>
<dbReference type="PANTHER" id="PTHR42648">
    <property type="entry name" value="TRANSPOSASE, PUTATIVE-RELATED"/>
    <property type="match status" value="1"/>
</dbReference>
<evidence type="ECO:0000256" key="5">
    <source>
        <dbReference type="ARBA" id="ARBA00022842"/>
    </source>
</evidence>
<dbReference type="GO" id="GO:0003964">
    <property type="term" value="F:RNA-directed DNA polymerase activity"/>
    <property type="evidence" value="ECO:0007669"/>
    <property type="project" value="UniProtKB-KW"/>
</dbReference>